<proteinExistence type="predicted"/>
<protein>
    <submittedName>
        <fullName evidence="1">Uncharacterized protein</fullName>
    </submittedName>
</protein>
<dbReference type="OrthoDB" id="6066600at2759"/>
<comment type="caution">
    <text evidence="1">The sequence shown here is derived from an EMBL/GenBank/DDBJ whole genome shotgun (WGS) entry which is preliminary data.</text>
</comment>
<evidence type="ECO:0000313" key="2">
    <source>
        <dbReference type="Proteomes" id="UP000596742"/>
    </source>
</evidence>
<evidence type="ECO:0000313" key="1">
    <source>
        <dbReference type="EMBL" id="VDI83365.1"/>
    </source>
</evidence>
<sequence>MCISGSRIEDMLLFAPQSRKYKFAKILIMGGHDVNFRTNSGTSPLMTACEHEVIGEDVFEMLQILSELLESNADVHSTKERIALMYAMHSGCTQNVRLL</sequence>
<dbReference type="Proteomes" id="UP000596742">
    <property type="component" value="Unassembled WGS sequence"/>
</dbReference>
<gene>
    <name evidence="1" type="ORF">MGAL_10B005407</name>
</gene>
<dbReference type="Gene3D" id="1.25.40.20">
    <property type="entry name" value="Ankyrin repeat-containing domain"/>
    <property type="match status" value="1"/>
</dbReference>
<keyword evidence="2" id="KW-1185">Reference proteome</keyword>
<name>A0A8B6HQT4_MYTGA</name>
<dbReference type="InterPro" id="IPR036770">
    <property type="entry name" value="Ankyrin_rpt-contain_sf"/>
</dbReference>
<dbReference type="AlphaFoldDB" id="A0A8B6HQT4"/>
<dbReference type="EMBL" id="UYJE01010456">
    <property type="protein sequence ID" value="VDI83365.1"/>
    <property type="molecule type" value="Genomic_DNA"/>
</dbReference>
<organism evidence="1 2">
    <name type="scientific">Mytilus galloprovincialis</name>
    <name type="common">Mediterranean mussel</name>
    <dbReference type="NCBI Taxonomy" id="29158"/>
    <lineage>
        <taxon>Eukaryota</taxon>
        <taxon>Metazoa</taxon>
        <taxon>Spiralia</taxon>
        <taxon>Lophotrochozoa</taxon>
        <taxon>Mollusca</taxon>
        <taxon>Bivalvia</taxon>
        <taxon>Autobranchia</taxon>
        <taxon>Pteriomorphia</taxon>
        <taxon>Mytilida</taxon>
        <taxon>Mytiloidea</taxon>
        <taxon>Mytilidae</taxon>
        <taxon>Mytilinae</taxon>
        <taxon>Mytilus</taxon>
    </lineage>
</organism>
<dbReference type="InterPro" id="IPR002110">
    <property type="entry name" value="Ankyrin_rpt"/>
</dbReference>
<accession>A0A8B6HQT4</accession>
<reference evidence="1" key="1">
    <citation type="submission" date="2018-11" db="EMBL/GenBank/DDBJ databases">
        <authorList>
            <person name="Alioto T."/>
            <person name="Alioto T."/>
        </authorList>
    </citation>
    <scope>NUCLEOTIDE SEQUENCE</scope>
</reference>
<dbReference type="SUPFAM" id="SSF48403">
    <property type="entry name" value="Ankyrin repeat"/>
    <property type="match status" value="1"/>
</dbReference>
<dbReference type="Pfam" id="PF12796">
    <property type="entry name" value="Ank_2"/>
    <property type="match status" value="1"/>
</dbReference>